<feature type="non-terminal residue" evidence="1">
    <location>
        <position position="76"/>
    </location>
</feature>
<protein>
    <submittedName>
        <fullName evidence="1">Uncharacterized protein</fullName>
    </submittedName>
</protein>
<evidence type="ECO:0000313" key="2">
    <source>
        <dbReference type="Proteomes" id="UP000822688"/>
    </source>
</evidence>
<evidence type="ECO:0000313" key="1">
    <source>
        <dbReference type="EMBL" id="KAG0581918.1"/>
    </source>
</evidence>
<gene>
    <name evidence="1" type="ORF">KC19_3G020000</name>
</gene>
<organism evidence="1 2">
    <name type="scientific">Ceratodon purpureus</name>
    <name type="common">Fire moss</name>
    <name type="synonym">Dicranum purpureum</name>
    <dbReference type="NCBI Taxonomy" id="3225"/>
    <lineage>
        <taxon>Eukaryota</taxon>
        <taxon>Viridiplantae</taxon>
        <taxon>Streptophyta</taxon>
        <taxon>Embryophyta</taxon>
        <taxon>Bryophyta</taxon>
        <taxon>Bryophytina</taxon>
        <taxon>Bryopsida</taxon>
        <taxon>Dicranidae</taxon>
        <taxon>Pseudoditrichales</taxon>
        <taxon>Ditrichaceae</taxon>
        <taxon>Ceratodon</taxon>
    </lineage>
</organism>
<accession>A0A8T0IHA2</accession>
<dbReference type="Proteomes" id="UP000822688">
    <property type="component" value="Chromosome 3"/>
</dbReference>
<dbReference type="AlphaFoldDB" id="A0A8T0IHA2"/>
<comment type="caution">
    <text evidence="1">The sequence shown here is derived from an EMBL/GenBank/DDBJ whole genome shotgun (WGS) entry which is preliminary data.</text>
</comment>
<sequence length="76" mass="8672">MSYYWYWLRSALRYSLILLRRPANRRCCHRGKVFDQNPQCTQLLLSGLCSLPSPSCNSYSLNLRGRRGGGEEGSAS</sequence>
<name>A0A8T0IHA2_CERPU</name>
<proteinExistence type="predicted"/>
<keyword evidence="2" id="KW-1185">Reference proteome</keyword>
<reference evidence="1" key="1">
    <citation type="submission" date="2020-06" db="EMBL/GenBank/DDBJ databases">
        <title>WGS assembly of Ceratodon purpureus strain R40.</title>
        <authorList>
            <person name="Carey S.B."/>
            <person name="Jenkins J."/>
            <person name="Shu S."/>
            <person name="Lovell J.T."/>
            <person name="Sreedasyam A."/>
            <person name="Maumus F."/>
            <person name="Tiley G.P."/>
            <person name="Fernandez-Pozo N."/>
            <person name="Barry K."/>
            <person name="Chen C."/>
            <person name="Wang M."/>
            <person name="Lipzen A."/>
            <person name="Daum C."/>
            <person name="Saski C.A."/>
            <person name="Payton A.C."/>
            <person name="Mcbreen J.C."/>
            <person name="Conrad R.E."/>
            <person name="Kollar L.M."/>
            <person name="Olsson S."/>
            <person name="Huttunen S."/>
            <person name="Landis J.B."/>
            <person name="Wickett N.J."/>
            <person name="Johnson M.G."/>
            <person name="Rensing S.A."/>
            <person name="Grimwood J."/>
            <person name="Schmutz J."/>
            <person name="Mcdaniel S.F."/>
        </authorList>
    </citation>
    <scope>NUCLEOTIDE SEQUENCE</scope>
    <source>
        <strain evidence="1">R40</strain>
    </source>
</reference>
<dbReference type="EMBL" id="CM026423">
    <property type="protein sequence ID" value="KAG0581918.1"/>
    <property type="molecule type" value="Genomic_DNA"/>
</dbReference>